<name>A0ABR0SST9_9HYPO</name>
<accession>A0ABR0SST9</accession>
<evidence type="ECO:0000256" key="1">
    <source>
        <dbReference type="SAM" id="MobiDB-lite"/>
    </source>
</evidence>
<reference evidence="2 3" key="1">
    <citation type="submission" date="2024-01" db="EMBL/GenBank/DDBJ databases">
        <title>Complete genome of Cladobotryum mycophilum ATHUM6906.</title>
        <authorList>
            <person name="Christinaki A.C."/>
            <person name="Myridakis A.I."/>
            <person name="Kouvelis V.N."/>
        </authorList>
    </citation>
    <scope>NUCLEOTIDE SEQUENCE [LARGE SCALE GENOMIC DNA]</scope>
    <source>
        <strain evidence="2 3">ATHUM6906</strain>
    </source>
</reference>
<feature type="region of interest" description="Disordered" evidence="1">
    <location>
        <begin position="1"/>
        <end position="53"/>
    </location>
</feature>
<keyword evidence="3" id="KW-1185">Reference proteome</keyword>
<dbReference type="Pfam" id="PF07173">
    <property type="entry name" value="GRDP-like"/>
    <property type="match status" value="1"/>
</dbReference>
<feature type="compositionally biased region" description="Polar residues" evidence="1">
    <location>
        <begin position="1"/>
        <end position="26"/>
    </location>
</feature>
<sequence length="830" mass="93391">MSTSKPQANENDDSQLFHTAGDTNMDTPPAYTTTSAATVNGTNGNPENPPTDAKTDALTAAIGNLSISPEAAVSSEPQGLYVDACLAHLKLLHAIQTMKDDVGYTDGLWDIWNTRVEYGVEDLLAGGDGLLAAELSKMTDEERKMASLSKICEKRWALFVARAVDRYAVWWGSMIGKNMLTEEDMAVPNSQKHMHFPTTGVPMVWEEHMLPPLDVLMVIHTHMLNPRSFLEDTMRHGLSEFWAAGMPWALINEAIDSDFNYNVSPKAKELWVTQTGRAWANQDDPLTKTLKCPFCSINVHVPWTTCGMSETSKATKNPSLVGRGYGDGDFRQQCPSCKNDNYKELLSVSKFIQDTSLLLGHSVPMPGTILDPTSGQPELVPGPPSSAKFQRTFPNRMIKLELRIKILELIKPVTSDEPTTTTSSKLSMKTIRNMIETTLTDSQKVRNIDSQTPFAIRYAVPPIAKVCVRKMMSRYWENFSPFALDLCAAVMRQGVFVEKMNKLDWLHSPSAGETMTRLIKKYTRFVAIMAANPTQTAVPTLDVDLAWHTHQLSPSYYYAYTIAKTGKFIDHDDKIDEDRLSSSFEWTSKTYLDLFGEVYSDYPLIAHIIRRQVVWRFKRRESRRVILPIRRRRALPPDNSAHISSHNAVKTVETYERQRVMNILRGRQHAQLEKNYQKAAKRAEKKGRKLPPREEYYNHWGYSYYSTSDDDDDDDGDDIWRFRVANDMTSQCMDLTCTPYTLPLASIMDGTPVSLTTAKEPGRIVQQAAVETVELPLELAAVREAARAQTVQAVDLLVVIVVAAVEVVEEEEEDVVEVEEAAVEEEVVEI</sequence>
<dbReference type="Proteomes" id="UP001338125">
    <property type="component" value="Unassembled WGS sequence"/>
</dbReference>
<evidence type="ECO:0000313" key="2">
    <source>
        <dbReference type="EMBL" id="KAK5994820.1"/>
    </source>
</evidence>
<dbReference type="EMBL" id="JAVFKD010000004">
    <property type="protein sequence ID" value="KAK5994820.1"/>
    <property type="molecule type" value="Genomic_DNA"/>
</dbReference>
<dbReference type="PANTHER" id="PTHR34365:SF7">
    <property type="entry name" value="GLYCINE-RICH DOMAIN-CONTAINING PROTEIN 1"/>
    <property type="match status" value="1"/>
</dbReference>
<comment type="caution">
    <text evidence="2">The sequence shown here is derived from an EMBL/GenBank/DDBJ whole genome shotgun (WGS) entry which is preliminary data.</text>
</comment>
<feature type="compositionally biased region" description="Low complexity" evidence="1">
    <location>
        <begin position="27"/>
        <end position="46"/>
    </location>
</feature>
<protein>
    <submittedName>
        <fullName evidence="2">Uncharacterized protein</fullName>
    </submittedName>
</protein>
<gene>
    <name evidence="2" type="ORF">PT974_03204</name>
</gene>
<organism evidence="2 3">
    <name type="scientific">Cladobotryum mycophilum</name>
    <dbReference type="NCBI Taxonomy" id="491253"/>
    <lineage>
        <taxon>Eukaryota</taxon>
        <taxon>Fungi</taxon>
        <taxon>Dikarya</taxon>
        <taxon>Ascomycota</taxon>
        <taxon>Pezizomycotina</taxon>
        <taxon>Sordariomycetes</taxon>
        <taxon>Hypocreomycetidae</taxon>
        <taxon>Hypocreales</taxon>
        <taxon>Hypocreaceae</taxon>
        <taxon>Cladobotryum</taxon>
    </lineage>
</organism>
<dbReference type="InterPro" id="IPR009836">
    <property type="entry name" value="GRDP-like"/>
</dbReference>
<dbReference type="PANTHER" id="PTHR34365">
    <property type="entry name" value="ENOLASE (DUF1399)"/>
    <property type="match status" value="1"/>
</dbReference>
<proteinExistence type="predicted"/>
<evidence type="ECO:0000313" key="3">
    <source>
        <dbReference type="Proteomes" id="UP001338125"/>
    </source>
</evidence>